<dbReference type="GO" id="GO:0019290">
    <property type="term" value="P:siderophore biosynthetic process"/>
    <property type="evidence" value="ECO:0007669"/>
    <property type="project" value="InterPro"/>
</dbReference>
<comment type="caution">
    <text evidence="7">The sequence shown here is derived from an EMBL/GenBank/DDBJ whole genome shotgun (WGS) entry which is preliminary data.</text>
</comment>
<dbReference type="PANTHER" id="PTHR31438">
    <property type="entry name" value="LYSINE N-ACYLTRANSFERASE C17G9.06C-RELATED"/>
    <property type="match status" value="1"/>
</dbReference>
<evidence type="ECO:0000256" key="4">
    <source>
        <dbReference type="ARBA" id="ARBA00031122"/>
    </source>
</evidence>
<feature type="region of interest" description="Disordered" evidence="5">
    <location>
        <begin position="1"/>
        <end position="29"/>
    </location>
</feature>
<dbReference type="InterPro" id="IPR016181">
    <property type="entry name" value="Acyl_CoA_acyltransferase"/>
</dbReference>
<dbReference type="PANTHER" id="PTHR31438:SF1">
    <property type="entry name" value="LYSINE N-ACYLTRANSFERASE C17G9.06C-RELATED"/>
    <property type="match status" value="1"/>
</dbReference>
<dbReference type="Proteomes" id="UP000440668">
    <property type="component" value="Unassembled WGS sequence"/>
</dbReference>
<protein>
    <recommendedName>
        <fullName evidence="3">Lysine N-acyltransferase MbtK</fullName>
    </recommendedName>
    <alternativeName>
        <fullName evidence="4">Mycobactin synthase protein K</fullName>
    </alternativeName>
</protein>
<dbReference type="EMBL" id="WMKA01000018">
    <property type="protein sequence ID" value="MTG89171.1"/>
    <property type="molecule type" value="Genomic_DNA"/>
</dbReference>
<dbReference type="RefSeq" id="WP_155099050.1">
    <property type="nucleotide sequence ID" value="NZ_WMKA01000018.1"/>
</dbReference>
<evidence type="ECO:0000256" key="3">
    <source>
        <dbReference type="ARBA" id="ARBA00020586"/>
    </source>
</evidence>
<dbReference type="AlphaFoldDB" id="A0A6N7ZI84"/>
<accession>A0A6N7ZI84</accession>
<comment type="pathway">
    <text evidence="2">Siderophore biosynthesis; mycobactin biosynthesis.</text>
</comment>
<dbReference type="SMART" id="SM01006">
    <property type="entry name" value="AlcB"/>
    <property type="match status" value="1"/>
</dbReference>
<proteinExistence type="predicted"/>
<dbReference type="InterPro" id="IPR019432">
    <property type="entry name" value="Acyltransferase_MbtK/IucB-like"/>
</dbReference>
<dbReference type="GO" id="GO:0016410">
    <property type="term" value="F:N-acyltransferase activity"/>
    <property type="evidence" value="ECO:0007669"/>
    <property type="project" value="TreeGrafter"/>
</dbReference>
<dbReference type="Gene3D" id="3.40.630.30">
    <property type="match status" value="1"/>
</dbReference>
<gene>
    <name evidence="7" type="ORF">GJV82_09470</name>
</gene>
<feature type="domain" description="Acyltransferase MbtK/IucB-like conserved" evidence="6">
    <location>
        <begin position="46"/>
        <end position="94"/>
    </location>
</feature>
<evidence type="ECO:0000256" key="2">
    <source>
        <dbReference type="ARBA" id="ARBA00005102"/>
    </source>
</evidence>
<evidence type="ECO:0000259" key="6">
    <source>
        <dbReference type="SMART" id="SM01006"/>
    </source>
</evidence>
<reference evidence="7 8" key="1">
    <citation type="submission" date="2019-11" db="EMBL/GenBank/DDBJ databases">
        <title>Cellulosimicrobium composti sp. nov. isolated from a compost.</title>
        <authorList>
            <person name="Yang Y."/>
        </authorList>
    </citation>
    <scope>NUCLEOTIDE SEQUENCE [LARGE SCALE GENOMIC DNA]</scope>
    <source>
        <strain evidence="7 8">BIT-GX5</strain>
    </source>
</reference>
<name>A0A6N7ZI84_9MICO</name>
<sequence length="221" mass="23835">MTAPTTRAPDPARGLPGPGEGPLRTGTPGELLRTHTAPDGGELTLRVLDPDADLDVLHAWVSRPWARFWGLGGLTRSALRDLYAHVGSLPTHHAFLVRWDAEPVALLQTYEPAHDPVADAYVVRPGDVGAHFLLGGRGPRGTRLWDALGPLVVGFCLDDPRADRVVVEPDTANDRAHARMRTLGFEVAAPVRVGDKDALLAFLTRERARPLLDAAAAAVRR</sequence>
<keyword evidence="7" id="KW-0808">Transferase</keyword>
<comment type="function">
    <text evidence="1">Acyltransferase required for the direct transfer of medium- to long-chain fatty acyl moieties from a carrier protein (MbtL) on to the epsilon-amino group of lysine residue in the mycobactin core.</text>
</comment>
<dbReference type="UniPathway" id="UPA00011"/>
<evidence type="ECO:0000313" key="8">
    <source>
        <dbReference type="Proteomes" id="UP000440668"/>
    </source>
</evidence>
<evidence type="ECO:0000256" key="5">
    <source>
        <dbReference type="SAM" id="MobiDB-lite"/>
    </source>
</evidence>
<dbReference type="SUPFAM" id="SSF55729">
    <property type="entry name" value="Acyl-CoA N-acyltransferases (Nat)"/>
    <property type="match status" value="1"/>
</dbReference>
<evidence type="ECO:0000256" key="1">
    <source>
        <dbReference type="ARBA" id="ARBA00003818"/>
    </source>
</evidence>
<dbReference type="Pfam" id="PF13523">
    <property type="entry name" value="Acetyltransf_8"/>
    <property type="match status" value="1"/>
</dbReference>
<organism evidence="7 8">
    <name type="scientific">Cellulosimicrobium composti</name>
    <dbReference type="NCBI Taxonomy" id="2672572"/>
    <lineage>
        <taxon>Bacteria</taxon>
        <taxon>Bacillati</taxon>
        <taxon>Actinomycetota</taxon>
        <taxon>Actinomycetes</taxon>
        <taxon>Micrococcales</taxon>
        <taxon>Promicromonosporaceae</taxon>
        <taxon>Cellulosimicrobium</taxon>
    </lineage>
</organism>
<evidence type="ECO:0000313" key="7">
    <source>
        <dbReference type="EMBL" id="MTG89171.1"/>
    </source>
</evidence>